<dbReference type="EMBL" id="SIJK02000006">
    <property type="protein sequence ID" value="MBP1465149.1"/>
    <property type="molecule type" value="Genomic_DNA"/>
</dbReference>
<dbReference type="RefSeq" id="WP_135477194.1">
    <property type="nucleotide sequence ID" value="NZ_SIJK02000006.1"/>
</dbReference>
<proteinExistence type="predicted"/>
<organism evidence="2 3">
    <name type="scientific">Candidatus Chloroploca mongolica</name>
    <dbReference type="NCBI Taxonomy" id="2528176"/>
    <lineage>
        <taxon>Bacteria</taxon>
        <taxon>Bacillati</taxon>
        <taxon>Chloroflexota</taxon>
        <taxon>Chloroflexia</taxon>
        <taxon>Chloroflexales</taxon>
        <taxon>Chloroflexineae</taxon>
        <taxon>Oscillochloridaceae</taxon>
        <taxon>Candidatus Chloroploca</taxon>
    </lineage>
</organism>
<sequence>MTPVCSNTQPSHKHLPIASSGDSVSVSPMALRALLLLSEAVSPGDASLARLSDEDLALLRMTLMRLGGSERRNIA</sequence>
<feature type="region of interest" description="Disordered" evidence="1">
    <location>
        <begin position="1"/>
        <end position="23"/>
    </location>
</feature>
<feature type="compositionally biased region" description="Polar residues" evidence="1">
    <location>
        <begin position="1"/>
        <end position="10"/>
    </location>
</feature>
<evidence type="ECO:0000313" key="3">
    <source>
        <dbReference type="Proteomes" id="UP001193081"/>
    </source>
</evidence>
<accession>A0ABS4D6T9</accession>
<evidence type="ECO:0000313" key="2">
    <source>
        <dbReference type="EMBL" id="MBP1465149.1"/>
    </source>
</evidence>
<dbReference type="Proteomes" id="UP001193081">
    <property type="component" value="Unassembled WGS sequence"/>
</dbReference>
<name>A0ABS4D6T9_9CHLR</name>
<protein>
    <recommendedName>
        <fullName evidence="4">Transcriptional regulator</fullName>
    </recommendedName>
</protein>
<gene>
    <name evidence="2" type="ORF">EYB53_005465</name>
</gene>
<keyword evidence="3" id="KW-1185">Reference proteome</keyword>
<evidence type="ECO:0000256" key="1">
    <source>
        <dbReference type="SAM" id="MobiDB-lite"/>
    </source>
</evidence>
<evidence type="ECO:0008006" key="4">
    <source>
        <dbReference type="Google" id="ProtNLM"/>
    </source>
</evidence>
<reference evidence="2 3" key="1">
    <citation type="submission" date="2021-03" db="EMBL/GenBank/DDBJ databases">
        <authorList>
            <person name="Grouzdev D.S."/>
        </authorList>
    </citation>
    <scope>NUCLEOTIDE SEQUENCE [LARGE SCALE GENOMIC DNA]</scope>
    <source>
        <strain evidence="2 3">M50-1</strain>
    </source>
</reference>
<comment type="caution">
    <text evidence="2">The sequence shown here is derived from an EMBL/GenBank/DDBJ whole genome shotgun (WGS) entry which is preliminary data.</text>
</comment>